<reference evidence="1 2" key="1">
    <citation type="submission" date="2019-06" db="EMBL/GenBank/DDBJ databases">
        <title>Genomic Encyclopedia of Archaeal and Bacterial Type Strains, Phase II (KMG-II): from individual species to whole genera.</title>
        <authorList>
            <person name="Goeker M."/>
        </authorList>
    </citation>
    <scope>NUCLEOTIDE SEQUENCE [LARGE SCALE GENOMIC DNA]</scope>
    <source>
        <strain evidence="1 2">DSM 24789</strain>
    </source>
</reference>
<dbReference type="RefSeq" id="WP_014083439.1">
    <property type="nucleotide sequence ID" value="NZ_CBCSFI010000010.1"/>
</dbReference>
<dbReference type="AlphaFoldDB" id="A0A543G0Z5"/>
<name>A0A543G0Z5_9FLAO</name>
<sequence length="323" mass="37781">MNSSKQRFNIQIKKIKTLLHNANSQENPALWLYLNDLRTPFFMIEGLSKMYAELHNKKDFKKIKEQSKQIEDALGAVDYYIAFQKEFASNTTIPSLVKDYIAKKSKEKLNILNKLLINENWLNGKRIDKIQKRLKKADWLKEEKEIKAMQKYYQDEITDIIYFTKKTTFTFDNVEEDVHELRRKLRWLSIYPQALNGVVELFANKTTDEVIKKYLTEEITTSPFNQLITSKELTHFLSINKNNFLALSWMIAELGKIKDSGLRIKVLEDALQATEFLKNEEAETKTMQLLGKTQPSSKSLLQEASTISKTYFSEKLLTNLINQ</sequence>
<dbReference type="Proteomes" id="UP000320773">
    <property type="component" value="Unassembled WGS sequence"/>
</dbReference>
<evidence type="ECO:0000313" key="1">
    <source>
        <dbReference type="EMBL" id="TQM39737.1"/>
    </source>
</evidence>
<dbReference type="EMBL" id="VFPJ01000001">
    <property type="protein sequence ID" value="TQM39737.1"/>
    <property type="molecule type" value="Genomic_DNA"/>
</dbReference>
<accession>A0A543G0Z5</accession>
<organism evidence="1 2">
    <name type="scientific">Flavobacterium branchiophilum</name>
    <dbReference type="NCBI Taxonomy" id="55197"/>
    <lineage>
        <taxon>Bacteria</taxon>
        <taxon>Pseudomonadati</taxon>
        <taxon>Bacteroidota</taxon>
        <taxon>Flavobacteriia</taxon>
        <taxon>Flavobacteriales</taxon>
        <taxon>Flavobacteriaceae</taxon>
        <taxon>Flavobacterium</taxon>
    </lineage>
</organism>
<gene>
    <name evidence="1" type="ORF">BC670_0565</name>
</gene>
<protein>
    <submittedName>
        <fullName evidence="1">Uncharacterized protein</fullName>
    </submittedName>
</protein>
<proteinExistence type="predicted"/>
<dbReference type="OMA" id="APRIDAN"/>
<comment type="caution">
    <text evidence="1">The sequence shown here is derived from an EMBL/GenBank/DDBJ whole genome shotgun (WGS) entry which is preliminary data.</text>
</comment>
<evidence type="ECO:0000313" key="2">
    <source>
        <dbReference type="Proteomes" id="UP000320773"/>
    </source>
</evidence>